<dbReference type="EMBL" id="GDHC01010261">
    <property type="protein sequence ID" value="JAQ08368.1"/>
    <property type="molecule type" value="Transcribed_RNA"/>
</dbReference>
<gene>
    <name evidence="6" type="primary">PNLIP_11</name>
    <name evidence="8" type="synonym">PNLIP_1</name>
    <name evidence="7" type="synonym">PNLIP_5</name>
    <name evidence="7" type="ORF">g.55971</name>
    <name evidence="8" type="ORF">g.55972</name>
    <name evidence="6" type="ORF">g.55973</name>
</gene>
<protein>
    <submittedName>
        <fullName evidence="6">Pancreatic triacylglycerol lipase</fullName>
    </submittedName>
</protein>
<reference evidence="6" key="1">
    <citation type="journal article" date="2016" name="Gigascience">
        <title>De novo construction of an expanded transcriptome assembly for the western tarnished plant bug, Lygus hesperus.</title>
        <authorList>
            <person name="Tassone E.E."/>
            <person name="Geib S.M."/>
            <person name="Hall B."/>
            <person name="Fabrick J.A."/>
            <person name="Brent C.S."/>
            <person name="Hull J.J."/>
        </authorList>
    </citation>
    <scope>NUCLEOTIDE SEQUENCE</scope>
</reference>
<evidence type="ECO:0000313" key="7">
    <source>
        <dbReference type="EMBL" id="JAQ12060.1"/>
    </source>
</evidence>
<comment type="subcellular location">
    <subcellularLocation>
        <location evidence="1">Secreted</location>
    </subcellularLocation>
</comment>
<evidence type="ECO:0000256" key="3">
    <source>
        <dbReference type="ARBA" id="ARBA00022525"/>
    </source>
</evidence>
<evidence type="ECO:0000256" key="2">
    <source>
        <dbReference type="ARBA" id="ARBA00010701"/>
    </source>
</evidence>
<evidence type="ECO:0000256" key="4">
    <source>
        <dbReference type="RuleBase" id="RU004262"/>
    </source>
</evidence>
<feature type="non-terminal residue" evidence="6">
    <location>
        <position position="1"/>
    </location>
</feature>
<comment type="similarity">
    <text evidence="2 4">Belongs to the AB hydrolase superfamily. Lipase family.</text>
</comment>
<evidence type="ECO:0000313" key="6">
    <source>
        <dbReference type="EMBL" id="JAQ08368.1"/>
    </source>
</evidence>
<dbReference type="CDD" id="cd00707">
    <property type="entry name" value="Pancreat_lipase_like"/>
    <property type="match status" value="1"/>
</dbReference>
<dbReference type="PANTHER" id="PTHR11610:SF173">
    <property type="entry name" value="LIPASE DOMAIN-CONTAINING PROTEIN-RELATED"/>
    <property type="match status" value="1"/>
</dbReference>
<dbReference type="Gene3D" id="3.40.50.1820">
    <property type="entry name" value="alpha/beta hydrolase"/>
    <property type="match status" value="1"/>
</dbReference>
<dbReference type="InterPro" id="IPR029058">
    <property type="entry name" value="AB_hydrolase_fold"/>
</dbReference>
<name>A0A146LK69_LYGHE</name>
<dbReference type="GO" id="GO:0016042">
    <property type="term" value="P:lipid catabolic process"/>
    <property type="evidence" value="ECO:0007669"/>
    <property type="project" value="TreeGrafter"/>
</dbReference>
<dbReference type="PRINTS" id="PR00825">
    <property type="entry name" value="DOLALLERGEN"/>
</dbReference>
<evidence type="ECO:0000313" key="8">
    <source>
        <dbReference type="EMBL" id="JAQ17703.1"/>
    </source>
</evidence>
<dbReference type="GO" id="GO:0005615">
    <property type="term" value="C:extracellular space"/>
    <property type="evidence" value="ECO:0007669"/>
    <property type="project" value="TreeGrafter"/>
</dbReference>
<dbReference type="GO" id="GO:0016298">
    <property type="term" value="F:lipase activity"/>
    <property type="evidence" value="ECO:0007669"/>
    <property type="project" value="InterPro"/>
</dbReference>
<accession>A0A146LK69</accession>
<keyword evidence="3" id="KW-0964">Secreted</keyword>
<dbReference type="EMBL" id="GDHC01006569">
    <property type="protein sequence ID" value="JAQ12060.1"/>
    <property type="molecule type" value="Transcribed_RNA"/>
</dbReference>
<dbReference type="Pfam" id="PF00151">
    <property type="entry name" value="Lipase"/>
    <property type="match status" value="1"/>
</dbReference>
<dbReference type="InterPro" id="IPR013818">
    <property type="entry name" value="Lipase"/>
</dbReference>
<dbReference type="InterPro" id="IPR002334">
    <property type="entry name" value="Allerg_PlipaseA1"/>
</dbReference>
<dbReference type="AlphaFoldDB" id="A0A146LK69"/>
<organism evidence="6">
    <name type="scientific">Lygus hesperus</name>
    <name type="common">Western plant bug</name>
    <dbReference type="NCBI Taxonomy" id="30085"/>
    <lineage>
        <taxon>Eukaryota</taxon>
        <taxon>Metazoa</taxon>
        <taxon>Ecdysozoa</taxon>
        <taxon>Arthropoda</taxon>
        <taxon>Hexapoda</taxon>
        <taxon>Insecta</taxon>
        <taxon>Pterygota</taxon>
        <taxon>Neoptera</taxon>
        <taxon>Paraneoptera</taxon>
        <taxon>Hemiptera</taxon>
        <taxon>Heteroptera</taxon>
        <taxon>Panheteroptera</taxon>
        <taxon>Cimicomorpha</taxon>
        <taxon>Miridae</taxon>
        <taxon>Mirini</taxon>
        <taxon>Lygus</taxon>
    </lineage>
</organism>
<dbReference type="EMBL" id="GDHC01000926">
    <property type="protein sequence ID" value="JAQ17703.1"/>
    <property type="molecule type" value="Transcribed_RNA"/>
</dbReference>
<dbReference type="InterPro" id="IPR000734">
    <property type="entry name" value="TAG_lipase"/>
</dbReference>
<dbReference type="InterPro" id="IPR033906">
    <property type="entry name" value="Lipase_N"/>
</dbReference>
<dbReference type="PANTHER" id="PTHR11610">
    <property type="entry name" value="LIPASE"/>
    <property type="match status" value="1"/>
</dbReference>
<proteinExistence type="inferred from homology"/>
<dbReference type="SUPFAM" id="SSF53474">
    <property type="entry name" value="alpha/beta-Hydrolases"/>
    <property type="match status" value="1"/>
</dbReference>
<dbReference type="PRINTS" id="PR00821">
    <property type="entry name" value="TAGLIPASE"/>
</dbReference>
<sequence length="388" mass="42583">FGCLSRILHSQLIRRYFQQGISLARISLQRSYKHLNLLPDTKMDKQSFVFPLIFLLSCSGSFSFPTKKTLANLNKYEKHLVDPAALDAVDQQLKKANPALNSFRTSVLFYLYTKSSINSPYVLLNNNSTLLKSSGFDKSKKTYVVSHGFMDSVHSDITQSIKNALLTFNDVNVIGIDWSYYTKNILYSWVAGETPEVGNYVGRFVTFLVKQGLSPDNLHLIGHSLGAHVSGFAGKTLKANGFTAARVTGLDPALPGFNGDDDSSRLASTDGKFVDCIHTCGGLLGFDVPICQADFFPNGGINVQPGCDWFDFGACSHGRSFEFFAESINPTHHFYSEACNAVVDGTPYGCVNDGAEMGFFAKPQNLGEFYLTTRSSSPFSTNITSSSD</sequence>
<feature type="domain" description="Lipase" evidence="5">
    <location>
        <begin position="101"/>
        <end position="379"/>
    </location>
</feature>
<evidence type="ECO:0000259" key="5">
    <source>
        <dbReference type="Pfam" id="PF00151"/>
    </source>
</evidence>
<evidence type="ECO:0000256" key="1">
    <source>
        <dbReference type="ARBA" id="ARBA00004613"/>
    </source>
</evidence>